<dbReference type="InterPro" id="IPR000086">
    <property type="entry name" value="NUDIX_hydrolase_dom"/>
</dbReference>
<reference evidence="3 4" key="1">
    <citation type="submission" date="2020-05" db="EMBL/GenBank/DDBJ databases">
        <title>Draft genome sequence of Desulfovibrio psychrotolerans JS1T.</title>
        <authorList>
            <person name="Ueno A."/>
            <person name="Tamazawa S."/>
            <person name="Tamamura S."/>
            <person name="Murakami T."/>
            <person name="Kiyama T."/>
            <person name="Inomata H."/>
            <person name="Amano Y."/>
            <person name="Miyakawa K."/>
            <person name="Tamaki H."/>
            <person name="Naganuma T."/>
            <person name="Kaneko K."/>
        </authorList>
    </citation>
    <scope>NUCLEOTIDE SEQUENCE [LARGE SCALE GENOMIC DNA]</scope>
    <source>
        <strain evidence="3 4">JS1</strain>
    </source>
</reference>
<sequence length="191" mass="21715">MIETIYLQLLHTLEDKVEVVDDYDRPLAVMPVADVHRHPLKHRVVLTLLYDTCGRLYLQRRARTKTLYPGRWDLSSTGHVLAGESREHAALRELNEELGVFPGKVTWVAHIPASKETELADITLFSARLGGDQPCPNPQEVSEGIFVDREELEAMLQNFREILTPAVIWAAEEDYLFRPAPTNQEADQDVS</sequence>
<organism evidence="3 4">
    <name type="scientific">Desulfovibrio psychrotolerans</name>
    <dbReference type="NCBI Taxonomy" id="415242"/>
    <lineage>
        <taxon>Bacteria</taxon>
        <taxon>Pseudomonadati</taxon>
        <taxon>Thermodesulfobacteriota</taxon>
        <taxon>Desulfovibrionia</taxon>
        <taxon>Desulfovibrionales</taxon>
        <taxon>Desulfovibrionaceae</taxon>
        <taxon>Desulfovibrio</taxon>
    </lineage>
</organism>
<protein>
    <submittedName>
        <fullName evidence="3">Isopentenyl-diphosphate Delta-isomerase</fullName>
    </submittedName>
</protein>
<dbReference type="PROSITE" id="PS51462">
    <property type="entry name" value="NUDIX"/>
    <property type="match status" value="1"/>
</dbReference>
<evidence type="ECO:0000313" key="4">
    <source>
        <dbReference type="Proteomes" id="UP000503820"/>
    </source>
</evidence>
<evidence type="ECO:0000313" key="3">
    <source>
        <dbReference type="EMBL" id="GFM35501.1"/>
    </source>
</evidence>
<comment type="caution">
    <text evidence="3">The sequence shown here is derived from an EMBL/GenBank/DDBJ whole genome shotgun (WGS) entry which is preliminary data.</text>
</comment>
<dbReference type="RefSeq" id="WP_174408218.1">
    <property type="nucleotide sequence ID" value="NZ_BLVP01000001.1"/>
</dbReference>
<gene>
    <name evidence="3" type="primary">idi</name>
    <name evidence="3" type="ORF">DSM19430T_01850</name>
</gene>
<keyword evidence="4" id="KW-1185">Reference proteome</keyword>
<dbReference type="SUPFAM" id="SSF55811">
    <property type="entry name" value="Nudix"/>
    <property type="match status" value="1"/>
</dbReference>
<dbReference type="GO" id="GO:0004452">
    <property type="term" value="F:isopentenyl-diphosphate delta-isomerase activity"/>
    <property type="evidence" value="ECO:0007669"/>
    <property type="project" value="TreeGrafter"/>
</dbReference>
<dbReference type="AlphaFoldDB" id="A0A7J0BQN9"/>
<dbReference type="CDD" id="cd04692">
    <property type="entry name" value="NUDIX_Hydrolase"/>
    <property type="match status" value="1"/>
</dbReference>
<dbReference type="PANTHER" id="PTHR10885:SF0">
    <property type="entry name" value="ISOPENTENYL-DIPHOSPHATE DELTA-ISOMERASE"/>
    <property type="match status" value="1"/>
</dbReference>
<proteinExistence type="predicted"/>
<keyword evidence="1" id="KW-0378">Hydrolase</keyword>
<dbReference type="GO" id="GO:0009240">
    <property type="term" value="P:isopentenyl diphosphate biosynthetic process"/>
    <property type="evidence" value="ECO:0007669"/>
    <property type="project" value="TreeGrafter"/>
</dbReference>
<keyword evidence="3" id="KW-0413">Isomerase</keyword>
<dbReference type="InterPro" id="IPR015797">
    <property type="entry name" value="NUDIX_hydrolase-like_dom_sf"/>
</dbReference>
<dbReference type="PROSITE" id="PS00893">
    <property type="entry name" value="NUDIX_BOX"/>
    <property type="match status" value="1"/>
</dbReference>
<dbReference type="Gene3D" id="3.90.79.10">
    <property type="entry name" value="Nucleoside Triphosphate Pyrophosphohydrolase"/>
    <property type="match status" value="1"/>
</dbReference>
<evidence type="ECO:0000259" key="2">
    <source>
        <dbReference type="PROSITE" id="PS51462"/>
    </source>
</evidence>
<dbReference type="GO" id="GO:0005737">
    <property type="term" value="C:cytoplasm"/>
    <property type="evidence" value="ECO:0007669"/>
    <property type="project" value="TreeGrafter"/>
</dbReference>
<evidence type="ECO:0000256" key="1">
    <source>
        <dbReference type="ARBA" id="ARBA00022801"/>
    </source>
</evidence>
<dbReference type="InterPro" id="IPR020084">
    <property type="entry name" value="NUDIX_hydrolase_CS"/>
</dbReference>
<feature type="domain" description="Nudix hydrolase" evidence="2">
    <location>
        <begin position="40"/>
        <end position="169"/>
    </location>
</feature>
<dbReference type="EMBL" id="BLVP01000001">
    <property type="protein sequence ID" value="GFM35501.1"/>
    <property type="molecule type" value="Genomic_DNA"/>
</dbReference>
<dbReference type="PANTHER" id="PTHR10885">
    <property type="entry name" value="ISOPENTENYL-DIPHOSPHATE DELTA-ISOMERASE"/>
    <property type="match status" value="1"/>
</dbReference>
<name>A0A7J0BQN9_9BACT</name>
<dbReference type="GO" id="GO:0016787">
    <property type="term" value="F:hydrolase activity"/>
    <property type="evidence" value="ECO:0007669"/>
    <property type="project" value="UniProtKB-KW"/>
</dbReference>
<dbReference type="Pfam" id="PF00293">
    <property type="entry name" value="NUDIX"/>
    <property type="match status" value="1"/>
</dbReference>
<accession>A0A7J0BQN9</accession>
<dbReference type="Proteomes" id="UP000503820">
    <property type="component" value="Unassembled WGS sequence"/>
</dbReference>